<feature type="domain" description="HTH araC/xylS-type" evidence="4">
    <location>
        <begin position="194"/>
        <end position="292"/>
    </location>
</feature>
<dbReference type="EMBL" id="AORV01000066">
    <property type="protein sequence ID" value="EMS69380.1"/>
    <property type="molecule type" value="Genomic_DNA"/>
</dbReference>
<dbReference type="SUPFAM" id="SSF46689">
    <property type="entry name" value="Homeodomain-like"/>
    <property type="match status" value="2"/>
</dbReference>
<evidence type="ECO:0000256" key="1">
    <source>
        <dbReference type="ARBA" id="ARBA00023015"/>
    </source>
</evidence>
<dbReference type="InterPro" id="IPR018060">
    <property type="entry name" value="HTH_AraC"/>
</dbReference>
<dbReference type="Proteomes" id="UP000014155">
    <property type="component" value="Unassembled WGS sequence"/>
</dbReference>
<evidence type="ECO:0000313" key="6">
    <source>
        <dbReference type="Proteomes" id="UP000014155"/>
    </source>
</evidence>
<evidence type="ECO:0000259" key="4">
    <source>
        <dbReference type="PROSITE" id="PS01124"/>
    </source>
</evidence>
<dbReference type="InterPro" id="IPR037923">
    <property type="entry name" value="HTH-like"/>
</dbReference>
<dbReference type="SMART" id="SM00342">
    <property type="entry name" value="HTH_ARAC"/>
    <property type="match status" value="1"/>
</dbReference>
<dbReference type="eggNOG" id="COG2207">
    <property type="taxonomic scope" value="Bacteria"/>
</dbReference>
<dbReference type="PROSITE" id="PS01124">
    <property type="entry name" value="HTH_ARAC_FAMILY_2"/>
    <property type="match status" value="1"/>
</dbReference>
<dbReference type="Gene3D" id="2.60.120.280">
    <property type="entry name" value="Regulatory protein AraC"/>
    <property type="match status" value="1"/>
</dbReference>
<dbReference type="PANTHER" id="PTHR43280:SF30">
    <property type="entry name" value="MMSAB OPERON REGULATORY PROTEIN"/>
    <property type="match status" value="1"/>
</dbReference>
<accession>S0FF78</accession>
<dbReference type="RefSeq" id="WP_004630391.1">
    <property type="nucleotide sequence ID" value="NZ_AORV01000066.1"/>
</dbReference>
<protein>
    <submittedName>
        <fullName evidence="5">AraC family transcriptional regulator</fullName>
    </submittedName>
</protein>
<dbReference type="AlphaFoldDB" id="S0FF78"/>
<reference evidence="5 6" key="1">
    <citation type="journal article" date="2013" name="Genome Announc.">
        <title>Draft Genome Sequence of the Cellulolytic, Mesophilic, Anaerobic Bacterium Clostridium termitidis Strain CT1112 (DSM 5398).</title>
        <authorList>
            <person name="Lal S."/>
            <person name="Ramachandran U."/>
            <person name="Zhang X."/>
            <person name="Munir R."/>
            <person name="Sparling R."/>
            <person name="Levin D.B."/>
        </authorList>
    </citation>
    <scope>NUCLEOTIDE SEQUENCE [LARGE SCALE GENOMIC DNA]</scope>
    <source>
        <strain evidence="5 6">CT1112</strain>
    </source>
</reference>
<dbReference type="InterPro" id="IPR003313">
    <property type="entry name" value="AraC-bd"/>
</dbReference>
<evidence type="ECO:0000256" key="3">
    <source>
        <dbReference type="ARBA" id="ARBA00023163"/>
    </source>
</evidence>
<evidence type="ECO:0000313" key="5">
    <source>
        <dbReference type="EMBL" id="EMS69380.1"/>
    </source>
</evidence>
<dbReference type="Gene3D" id="1.10.10.60">
    <property type="entry name" value="Homeodomain-like"/>
    <property type="match status" value="2"/>
</dbReference>
<dbReference type="PATRIC" id="fig|1195236.3.peg.5171"/>
<proteinExistence type="predicted"/>
<keyword evidence="2" id="KW-0238">DNA-binding</keyword>
<keyword evidence="3" id="KW-0804">Transcription</keyword>
<dbReference type="SUPFAM" id="SSF51215">
    <property type="entry name" value="Regulatory protein AraC"/>
    <property type="match status" value="1"/>
</dbReference>
<dbReference type="Pfam" id="PF12833">
    <property type="entry name" value="HTH_18"/>
    <property type="match status" value="1"/>
</dbReference>
<gene>
    <name evidence="5" type="ORF">CTER_4977</name>
</gene>
<evidence type="ECO:0000256" key="2">
    <source>
        <dbReference type="ARBA" id="ARBA00023125"/>
    </source>
</evidence>
<keyword evidence="1" id="KW-0805">Transcription regulation</keyword>
<keyword evidence="6" id="KW-1185">Reference proteome</keyword>
<dbReference type="STRING" id="1195236.CTER_4977"/>
<name>S0FF78_RUMCE</name>
<dbReference type="InterPro" id="IPR009057">
    <property type="entry name" value="Homeodomain-like_sf"/>
</dbReference>
<comment type="caution">
    <text evidence="5">The sequence shown here is derived from an EMBL/GenBank/DDBJ whole genome shotgun (WGS) entry which is preliminary data.</text>
</comment>
<dbReference type="Pfam" id="PF02311">
    <property type="entry name" value="AraC_binding"/>
    <property type="match status" value="1"/>
</dbReference>
<organism evidence="5 6">
    <name type="scientific">Ruminiclostridium cellobioparum subsp. termitidis CT1112</name>
    <dbReference type="NCBI Taxonomy" id="1195236"/>
    <lineage>
        <taxon>Bacteria</taxon>
        <taxon>Bacillati</taxon>
        <taxon>Bacillota</taxon>
        <taxon>Clostridia</taxon>
        <taxon>Eubacteriales</taxon>
        <taxon>Oscillospiraceae</taxon>
        <taxon>Ruminiclostridium</taxon>
    </lineage>
</organism>
<sequence length="295" mass="33821">MGQIRKIQGFKDEKAIVFPRLFLESAKSDPLVATIYPTDIGFYPHAQFHYRERLRGCEQNILIYCTGGEGFILLDGIRHSIEKDTLLIIPQGIPHTYGAGKSDPWSIYWLHFLGSNAQNFLRNLDIENPALHYSADKTSKVRLLFEDIFRVLEKGFTQEAMIYSAQVVANILGALLFQTPNLVSVPKETALQVEESILFMTINLKRNLTLGELSDQANLSPTHYSFLFKKRTGYSPIDYFLRLKIKSACQYLDTTQLRVNEICQLLGFNDPYYFSRAFYKIMQMSPTAYRAVMKG</sequence>
<dbReference type="PANTHER" id="PTHR43280">
    <property type="entry name" value="ARAC-FAMILY TRANSCRIPTIONAL REGULATOR"/>
    <property type="match status" value="1"/>
</dbReference>
<dbReference type="GO" id="GO:0043565">
    <property type="term" value="F:sequence-specific DNA binding"/>
    <property type="evidence" value="ECO:0007669"/>
    <property type="project" value="InterPro"/>
</dbReference>
<dbReference type="CDD" id="cd06986">
    <property type="entry name" value="cupin_MmsR-like_N"/>
    <property type="match status" value="1"/>
</dbReference>
<dbReference type="GO" id="GO:0003700">
    <property type="term" value="F:DNA-binding transcription factor activity"/>
    <property type="evidence" value="ECO:0007669"/>
    <property type="project" value="InterPro"/>
</dbReference>